<accession>A0ABM7N5I6</accession>
<sequence length="92" mass="10648">MLSFLFSAWYFVISFTSISVIIDMFFPVYIPLPAFIKQVTLFFCDSHLNLTVFVHVSTFLRHQSGVICLFPFQCGKSRSTQKGNVEVIYSHR</sequence>
<keyword evidence="1" id="KW-0472">Membrane</keyword>
<feature type="transmembrane region" description="Helical" evidence="1">
    <location>
        <begin position="6"/>
        <end position="30"/>
    </location>
</feature>
<reference evidence="2 3" key="1">
    <citation type="submission" date="2021-01" db="EMBL/GenBank/DDBJ databases">
        <title>Complete genome sequence of Erwinia rhapontici MAFF 311153.</title>
        <authorList>
            <person name="Morohoshi T."/>
            <person name="Someya N."/>
        </authorList>
    </citation>
    <scope>NUCLEOTIDE SEQUENCE [LARGE SCALE GENOMIC DNA]</scope>
    <source>
        <strain evidence="2 3">MAFF 311153</strain>
    </source>
</reference>
<keyword evidence="3" id="KW-1185">Reference proteome</keyword>
<organism evidence="2 3">
    <name type="scientific">Erwinia rhapontici</name>
    <name type="common">Pectobacterium rhapontici</name>
    <dbReference type="NCBI Taxonomy" id="55212"/>
    <lineage>
        <taxon>Bacteria</taxon>
        <taxon>Pseudomonadati</taxon>
        <taxon>Pseudomonadota</taxon>
        <taxon>Gammaproteobacteria</taxon>
        <taxon>Enterobacterales</taxon>
        <taxon>Erwiniaceae</taxon>
        <taxon>Erwinia</taxon>
    </lineage>
</organism>
<name>A0ABM7N5I6_ERWRD</name>
<proteinExistence type="predicted"/>
<evidence type="ECO:0000256" key="1">
    <source>
        <dbReference type="SAM" id="Phobius"/>
    </source>
</evidence>
<evidence type="ECO:0000313" key="2">
    <source>
        <dbReference type="EMBL" id="BCQ36747.1"/>
    </source>
</evidence>
<keyword evidence="1" id="KW-0812">Transmembrane</keyword>
<evidence type="ECO:0000313" key="3">
    <source>
        <dbReference type="Proteomes" id="UP000677515"/>
    </source>
</evidence>
<keyword evidence="1" id="KW-1133">Transmembrane helix</keyword>
<evidence type="ECO:0008006" key="4">
    <source>
        <dbReference type="Google" id="ProtNLM"/>
    </source>
</evidence>
<protein>
    <recommendedName>
        <fullName evidence="4">Secreted protein</fullName>
    </recommendedName>
</protein>
<gene>
    <name evidence="2" type="ORF">ERHA53_40900</name>
</gene>
<dbReference type="Proteomes" id="UP000677515">
    <property type="component" value="Chromosome"/>
</dbReference>
<dbReference type="EMBL" id="AP024329">
    <property type="protein sequence ID" value="BCQ36747.1"/>
    <property type="molecule type" value="Genomic_DNA"/>
</dbReference>